<evidence type="ECO:0000256" key="1">
    <source>
        <dbReference type="SAM" id="MobiDB-lite"/>
    </source>
</evidence>
<feature type="region of interest" description="Disordered" evidence="1">
    <location>
        <begin position="415"/>
        <end position="437"/>
    </location>
</feature>
<feature type="region of interest" description="Disordered" evidence="1">
    <location>
        <begin position="261"/>
        <end position="304"/>
    </location>
</feature>
<feature type="compositionally biased region" description="Polar residues" evidence="1">
    <location>
        <begin position="329"/>
        <end position="344"/>
    </location>
</feature>
<sequence>MSLISESPFLICQIYRQITAVNKSRNLCPLFTHLLQPFILQSANKNNWNATLPPIVNSRLGSISDTPPNTPSSFDGGSSTTSLAISSSDGTLVAACSIADDIRAASRQPGAGAPGVGTDNFWIGQRLAGKQTSNRPMIKRYWEDNIRKEETEKARQAAAAGQKKTYGFPRWRSNDAMSASLVASAKSTEMIPKDSRIPQHRRKKMEQTEREAEVEKHQIKLDAEPPKQIPKGKSLDSINLQMHLDHRPWYDRGQIRQAISRESIANTTATKSKFERGASPGPLGPQQHQDRRPDPQQLHRRPQQLQNGWSHEVPMAHPISKQPARQLFSPPQNGSHNGESSSCHESAPSEEFLEYALDTDQFLFLQMLRQNMHMVQDFGIILPAKVKNLINELHPVSVEIRQIVEVASILSPCSRSHTPNQTSGRYVKSHTSSTTNHPKFRRLYDMSMKDLPENKRQSLQELDQIRSGESLIAAEIRNFKEREDELKRSRSELGLPNLEDTFQQWRHGYDKRPMSQNSLQSAVSYDQLHQVVAQNGDRFAKAGSMDHLEESSLNYTQNAVSSQNRLQRYRLHRSEDPDVMIYGPSTNQQRMNTDSAIRIVTSPTYNNHHD</sequence>
<dbReference type="AlphaFoldDB" id="A0A4U5NFR8"/>
<proteinExistence type="predicted"/>
<dbReference type="OrthoDB" id="5860066at2759"/>
<comment type="caution">
    <text evidence="2">The sequence shown here is derived from an EMBL/GenBank/DDBJ whole genome shotgun (WGS) entry which is preliminary data.</text>
</comment>
<gene>
    <name evidence="2" type="ORF">L596_015408</name>
</gene>
<feature type="compositionally biased region" description="Basic and acidic residues" evidence="1">
    <location>
        <begin position="205"/>
        <end position="225"/>
    </location>
</feature>
<feature type="region of interest" description="Disordered" evidence="1">
    <location>
        <begin position="324"/>
        <end position="347"/>
    </location>
</feature>
<accession>A0A4U5NFR8</accession>
<dbReference type="STRING" id="34508.A0A4U5NFR8"/>
<protein>
    <submittedName>
        <fullName evidence="2">Uncharacterized protein</fullName>
    </submittedName>
</protein>
<reference evidence="2" key="2">
    <citation type="journal article" date="2015" name="Genome Biol.">
        <title>Comparative genomics of Steinernema reveals deeply conserved gene regulatory networks.</title>
        <authorList>
            <person name="Dillman A.R."/>
            <person name="Macchietto M."/>
            <person name="Porter C.F."/>
            <person name="Rogers A."/>
            <person name="Williams B."/>
            <person name="Antoshechkin I."/>
            <person name="Lee M.M."/>
            <person name="Goodwin Z."/>
            <person name="Lu X."/>
            <person name="Lewis E.E."/>
            <person name="Goodrich-Blair H."/>
            <person name="Stock S.P."/>
            <person name="Adams B.J."/>
            <person name="Sternberg P.W."/>
            <person name="Mortazavi A."/>
        </authorList>
    </citation>
    <scope>NUCLEOTIDE SEQUENCE [LARGE SCALE GENOMIC DNA]</scope>
    <source>
        <strain evidence="2">ALL</strain>
    </source>
</reference>
<name>A0A4U5NFR8_STECR</name>
<dbReference type="EMBL" id="AZBU02000004">
    <property type="protein sequence ID" value="TKR81556.1"/>
    <property type="molecule type" value="Genomic_DNA"/>
</dbReference>
<reference evidence="2" key="3">
    <citation type="journal article" date="2019" name="G3 (Bethesda)">
        <title>Hybrid Assembly of the Genome of the Entomopathogenic Nematode Steinernema carpocapsae Identifies the X-Chromosome.</title>
        <authorList>
            <person name="Serra L."/>
            <person name="Macchietto M."/>
            <person name="Macias-Munoz A."/>
            <person name="McGill C.J."/>
            <person name="Rodriguez I.M."/>
            <person name="Rodriguez B."/>
            <person name="Murad R."/>
            <person name="Mortazavi A."/>
        </authorList>
    </citation>
    <scope>NUCLEOTIDE SEQUENCE</scope>
    <source>
        <strain evidence="2">ALL</strain>
    </source>
</reference>
<organism evidence="2">
    <name type="scientific">Steinernema carpocapsae</name>
    <name type="common">Entomopathogenic nematode</name>
    <dbReference type="NCBI Taxonomy" id="34508"/>
    <lineage>
        <taxon>Eukaryota</taxon>
        <taxon>Metazoa</taxon>
        <taxon>Ecdysozoa</taxon>
        <taxon>Nematoda</taxon>
        <taxon>Chromadorea</taxon>
        <taxon>Rhabditida</taxon>
        <taxon>Tylenchina</taxon>
        <taxon>Panagrolaimomorpha</taxon>
        <taxon>Strongyloidoidea</taxon>
        <taxon>Steinernematidae</taxon>
        <taxon>Steinernema</taxon>
    </lineage>
</organism>
<feature type="compositionally biased region" description="Polar residues" evidence="1">
    <location>
        <begin position="61"/>
        <end position="77"/>
    </location>
</feature>
<reference evidence="2" key="1">
    <citation type="submission" date="2013-11" db="EMBL/GenBank/DDBJ databases">
        <authorList>
            <person name="Sternberg P."/>
            <person name="Dillman A."/>
            <person name="Macchietto M."/>
        </authorList>
    </citation>
    <scope>NUCLEOTIDE SEQUENCE</scope>
    <source>
        <strain evidence="2">ALL</strain>
    </source>
</reference>
<feature type="region of interest" description="Disordered" evidence="1">
    <location>
        <begin position="183"/>
        <end position="235"/>
    </location>
</feature>
<feature type="region of interest" description="Disordered" evidence="1">
    <location>
        <begin position="61"/>
        <end position="81"/>
    </location>
</feature>
<evidence type="ECO:0000313" key="2">
    <source>
        <dbReference type="EMBL" id="TKR81556.1"/>
    </source>
</evidence>